<comment type="caution">
    <text evidence="1">The sequence shown here is derived from an EMBL/GenBank/DDBJ whole genome shotgun (WGS) entry which is preliminary data.</text>
</comment>
<keyword evidence="2" id="KW-1185">Reference proteome</keyword>
<accession>A0A918XSB6</accession>
<dbReference type="Proteomes" id="UP000630353">
    <property type="component" value="Unassembled WGS sequence"/>
</dbReference>
<evidence type="ECO:0000313" key="1">
    <source>
        <dbReference type="EMBL" id="GHD51122.1"/>
    </source>
</evidence>
<dbReference type="RefSeq" id="WP_189990017.1">
    <property type="nucleotide sequence ID" value="NZ_BMZS01000005.1"/>
</dbReference>
<gene>
    <name evidence="1" type="ORF">GCM10017083_25190</name>
</gene>
<reference evidence="1" key="2">
    <citation type="submission" date="2020-09" db="EMBL/GenBank/DDBJ databases">
        <authorList>
            <person name="Sun Q."/>
            <person name="Kim S."/>
        </authorList>
    </citation>
    <scope>NUCLEOTIDE SEQUENCE</scope>
    <source>
        <strain evidence="1">KCTC 42651</strain>
    </source>
</reference>
<proteinExistence type="predicted"/>
<sequence length="122" mass="14406">MPLRTIRLELARNAEFPEGSPARGYEFRAPLTGDGTLDHEGWRDVKDSCTVRRFWNGEPDEQGLLIHTRGKRWMFHYDHPGEVDDHDDPIFRFDRHHFVEGEYVSITEHDGEQRTFRVVSVR</sequence>
<dbReference type="AlphaFoldDB" id="A0A918XSB6"/>
<name>A0A918XSB6_9PROT</name>
<reference evidence="1" key="1">
    <citation type="journal article" date="2014" name="Int. J. Syst. Evol. Microbiol.">
        <title>Complete genome sequence of Corynebacterium casei LMG S-19264T (=DSM 44701T), isolated from a smear-ripened cheese.</title>
        <authorList>
            <consortium name="US DOE Joint Genome Institute (JGI-PGF)"/>
            <person name="Walter F."/>
            <person name="Albersmeier A."/>
            <person name="Kalinowski J."/>
            <person name="Ruckert C."/>
        </authorList>
    </citation>
    <scope>NUCLEOTIDE SEQUENCE</scope>
    <source>
        <strain evidence="1">KCTC 42651</strain>
    </source>
</reference>
<dbReference type="EMBL" id="BMZS01000005">
    <property type="protein sequence ID" value="GHD51122.1"/>
    <property type="molecule type" value="Genomic_DNA"/>
</dbReference>
<organism evidence="1 2">
    <name type="scientific">Thalassobaculum fulvum</name>
    <dbReference type="NCBI Taxonomy" id="1633335"/>
    <lineage>
        <taxon>Bacteria</taxon>
        <taxon>Pseudomonadati</taxon>
        <taxon>Pseudomonadota</taxon>
        <taxon>Alphaproteobacteria</taxon>
        <taxon>Rhodospirillales</taxon>
        <taxon>Thalassobaculaceae</taxon>
        <taxon>Thalassobaculum</taxon>
    </lineage>
</organism>
<evidence type="ECO:0000313" key="2">
    <source>
        <dbReference type="Proteomes" id="UP000630353"/>
    </source>
</evidence>
<protein>
    <submittedName>
        <fullName evidence="1">Uncharacterized protein</fullName>
    </submittedName>
</protein>